<reference evidence="2" key="1">
    <citation type="submission" date="2021-11" db="EMBL/GenBank/DDBJ databases">
        <authorList>
            <person name="Schell T."/>
        </authorList>
    </citation>
    <scope>NUCLEOTIDE SEQUENCE</scope>
    <source>
        <strain evidence="2">M5</strain>
    </source>
</reference>
<dbReference type="Proteomes" id="UP000789390">
    <property type="component" value="Unassembled WGS sequence"/>
</dbReference>
<dbReference type="EMBL" id="CAKKLH010000028">
    <property type="protein sequence ID" value="CAH0099957.1"/>
    <property type="molecule type" value="Genomic_DNA"/>
</dbReference>
<name>A0A8J2RHY7_9CRUS</name>
<comment type="caution">
    <text evidence="2">The sequence shown here is derived from an EMBL/GenBank/DDBJ whole genome shotgun (WGS) entry which is preliminary data.</text>
</comment>
<feature type="region of interest" description="Disordered" evidence="1">
    <location>
        <begin position="123"/>
        <end position="178"/>
    </location>
</feature>
<dbReference type="OrthoDB" id="6352240at2759"/>
<proteinExistence type="predicted"/>
<sequence length="178" mass="20352">MDEIESYLQASLQKDAKLCKFIENTLSNGPASENDEDEINKQNLSFTLPMRFDQDSVENYRGSSINHAHSEMNQSMAFDLNVSSLVPDPSGNEPELSFYFAESNDFERDCVSTHVKRLKRELKESAKRKRERREQPEQRQFTGKPITGSVNIKGMKPKGLRSRQRKKTSAGAEKFDKA</sequence>
<feature type="compositionally biased region" description="Basic residues" evidence="1">
    <location>
        <begin position="155"/>
        <end position="168"/>
    </location>
</feature>
<dbReference type="AlphaFoldDB" id="A0A8J2RHY7"/>
<evidence type="ECO:0000313" key="2">
    <source>
        <dbReference type="EMBL" id="CAH0099957.1"/>
    </source>
</evidence>
<evidence type="ECO:0000313" key="3">
    <source>
        <dbReference type="Proteomes" id="UP000789390"/>
    </source>
</evidence>
<evidence type="ECO:0000256" key="1">
    <source>
        <dbReference type="SAM" id="MobiDB-lite"/>
    </source>
</evidence>
<accession>A0A8J2RHY7</accession>
<organism evidence="2 3">
    <name type="scientific">Daphnia galeata</name>
    <dbReference type="NCBI Taxonomy" id="27404"/>
    <lineage>
        <taxon>Eukaryota</taxon>
        <taxon>Metazoa</taxon>
        <taxon>Ecdysozoa</taxon>
        <taxon>Arthropoda</taxon>
        <taxon>Crustacea</taxon>
        <taxon>Branchiopoda</taxon>
        <taxon>Diplostraca</taxon>
        <taxon>Cladocera</taxon>
        <taxon>Anomopoda</taxon>
        <taxon>Daphniidae</taxon>
        <taxon>Daphnia</taxon>
    </lineage>
</organism>
<gene>
    <name evidence="2" type="ORF">DGAL_LOCUS2128</name>
</gene>
<keyword evidence="3" id="KW-1185">Reference proteome</keyword>
<protein>
    <submittedName>
        <fullName evidence="2">Uncharacterized protein</fullName>
    </submittedName>
</protein>